<accession>G5HER8</accession>
<evidence type="ECO:0000313" key="1">
    <source>
        <dbReference type="EMBL" id="EHF00027.1"/>
    </source>
</evidence>
<dbReference type="Gene3D" id="3.40.50.300">
    <property type="entry name" value="P-loop containing nucleotide triphosphate hydrolases"/>
    <property type="match status" value="1"/>
</dbReference>
<reference evidence="1 2" key="1">
    <citation type="submission" date="2011-08" db="EMBL/GenBank/DDBJ databases">
        <title>The Genome Sequence of Clostridium citroniae WAL-17108.</title>
        <authorList>
            <consortium name="The Broad Institute Genome Sequencing Platform"/>
            <person name="Earl A."/>
            <person name="Ward D."/>
            <person name="Feldgarden M."/>
            <person name="Gevers D."/>
            <person name="Finegold S.M."/>
            <person name="Summanen P.H."/>
            <person name="Molitoris D.R."/>
            <person name="Vaisanen M.L."/>
            <person name="Daigneault M."/>
            <person name="Allen-Vercoe E."/>
            <person name="Young S.K."/>
            <person name="Zeng Q."/>
            <person name="Gargeya S."/>
            <person name="Fitzgerald M."/>
            <person name="Haas B."/>
            <person name="Abouelleil A."/>
            <person name="Alvarado L."/>
            <person name="Arachchi H.M."/>
            <person name="Berlin A."/>
            <person name="Brown A."/>
            <person name="Chapman S.B."/>
            <person name="Chen Z."/>
            <person name="Dunbar C."/>
            <person name="Freedman E."/>
            <person name="Gearin G."/>
            <person name="Gellesch M."/>
            <person name="Goldberg J."/>
            <person name="Griggs A."/>
            <person name="Gujja S."/>
            <person name="Heiman D."/>
            <person name="Howarth C."/>
            <person name="Larson L."/>
            <person name="Lui A."/>
            <person name="MacDonald P.J.P."/>
            <person name="Montmayeur A."/>
            <person name="Murphy C."/>
            <person name="Neiman D."/>
            <person name="Pearson M."/>
            <person name="Priest M."/>
            <person name="Roberts A."/>
            <person name="Saif S."/>
            <person name="Shea T."/>
            <person name="Shenoy N."/>
            <person name="Sisk P."/>
            <person name="Stolte C."/>
            <person name="Sykes S."/>
            <person name="Wortman J."/>
            <person name="Nusbaum C."/>
            <person name="Birren B."/>
        </authorList>
    </citation>
    <scope>NUCLEOTIDE SEQUENCE [LARGE SCALE GENOMIC DNA]</scope>
    <source>
        <strain evidence="1 2">WAL-17108</strain>
    </source>
</reference>
<protein>
    <submittedName>
        <fullName evidence="1">Uncharacterized protein</fullName>
    </submittedName>
</protein>
<dbReference type="eggNOG" id="ENOG5030JY6">
    <property type="taxonomic scope" value="Bacteria"/>
</dbReference>
<comment type="caution">
    <text evidence="1">The sequence shown here is derived from an EMBL/GenBank/DDBJ whole genome shotgun (WGS) entry which is preliminary data.</text>
</comment>
<organism evidence="1 2">
    <name type="scientific">[Clostridium] citroniae WAL-17108</name>
    <dbReference type="NCBI Taxonomy" id="742733"/>
    <lineage>
        <taxon>Bacteria</taxon>
        <taxon>Bacillati</taxon>
        <taxon>Bacillota</taxon>
        <taxon>Clostridia</taxon>
        <taxon>Lachnospirales</taxon>
        <taxon>Lachnospiraceae</taxon>
        <taxon>Enterocloster</taxon>
    </lineage>
</organism>
<evidence type="ECO:0000313" key="2">
    <source>
        <dbReference type="Proteomes" id="UP000003763"/>
    </source>
</evidence>
<dbReference type="EMBL" id="ADLJ01000007">
    <property type="protein sequence ID" value="EHF00027.1"/>
    <property type="molecule type" value="Genomic_DNA"/>
</dbReference>
<dbReference type="HOGENOM" id="CLU_033234_0_0_9"/>
<proteinExistence type="predicted"/>
<dbReference type="SUPFAM" id="SSF52540">
    <property type="entry name" value="P-loop containing nucleoside triphosphate hydrolases"/>
    <property type="match status" value="1"/>
</dbReference>
<dbReference type="InterPro" id="IPR027417">
    <property type="entry name" value="P-loop_NTPase"/>
</dbReference>
<dbReference type="Gene3D" id="3.30.420.240">
    <property type="match status" value="1"/>
</dbReference>
<gene>
    <name evidence="1" type="ORF">HMPREF9469_00941</name>
</gene>
<dbReference type="AlphaFoldDB" id="G5HER8"/>
<dbReference type="Proteomes" id="UP000003763">
    <property type="component" value="Unassembled WGS sequence"/>
</dbReference>
<dbReference type="RefSeq" id="WP_007859679.1">
    <property type="nucleotide sequence ID" value="NZ_JH376420.1"/>
</dbReference>
<sequence length="685" mass="78162">MGKPKYKLQIVDNMTDDLLSKMFDDNYTVYVKPGIYAMSSRKLESLIKIAEIQKYYQCNPVRFIDDFFKIELFDAQALVITKAWNCPNVLVVATRGFGKSTIIDLLIMAKDMLFSNYWCYIASGSGSQAEQTFATLEKIANDNIDEMKGSTGYIFKNEVEIKNAAGDGFSHSSNGFTYSTYNGSMTMTLNSNIDSKRGFRGSVIFDECGFLSAEMIKVYGAFAIVNKNFTTGKDRDGNSIDPIRQRTFATNIPNQKFYISSASSTDTEFYHLYREFSKKQLIGDPNYCVLHIDCEVAFSPTMKGEIISPLLSRDTVETEMRTNPEKARREYYCEFTTDAGVKAIIKRGVITQNEELRKPLLYNDTGDKKFIISYDPARSRDNSVILVCEVYEEMINGELDTRMRIVNCINLLDVGKKRKSPMQTPDQVEYLKEVILDYNAGADAYGNIIGIYIDAGSGGSGVNIADYLMPDWIGTDGILHRGLIDKEYSADYVKKFPNAVDKIRLMSPSAFKSEMYECMIELMNQNKIDFTATYDNKGYLTLFDVDQKKLEAEKKRISDKLHSLNIQGKKFDEELKKELANIDSIKTKSIKLDWQEELALKNIDALKEELVNMIRKPRESGKDSFELCPENANRLNDDRAYTLCMASYALSLERRKKMIDRRKARKIDSSRMVGISKKANVWRRR</sequence>
<name>G5HER8_9FIRM</name>
<dbReference type="PATRIC" id="fig|742733.3.peg.954"/>